<accession>A0A1G7S0F2</accession>
<dbReference type="RefSeq" id="WP_089874064.1">
    <property type="nucleotide sequence ID" value="NZ_FNBH01000003.1"/>
</dbReference>
<dbReference type="STRING" id="454006.SAMN05421825_2836"/>
<organism evidence="1 2">
    <name type="scientific">Epilithonimonas hungarica</name>
    <dbReference type="NCBI Taxonomy" id="454006"/>
    <lineage>
        <taxon>Bacteria</taxon>
        <taxon>Pseudomonadati</taxon>
        <taxon>Bacteroidota</taxon>
        <taxon>Flavobacteriia</taxon>
        <taxon>Flavobacteriales</taxon>
        <taxon>Weeksellaceae</taxon>
        <taxon>Chryseobacterium group</taxon>
        <taxon>Epilithonimonas</taxon>
    </lineage>
</organism>
<reference evidence="2" key="1">
    <citation type="submission" date="2016-10" db="EMBL/GenBank/DDBJ databases">
        <authorList>
            <person name="Varghese N."/>
            <person name="Submissions S."/>
        </authorList>
    </citation>
    <scope>NUCLEOTIDE SEQUENCE [LARGE SCALE GENOMIC DNA]</scope>
    <source>
        <strain evidence="2">DSM 19684</strain>
    </source>
</reference>
<evidence type="ECO:0000313" key="1">
    <source>
        <dbReference type="EMBL" id="SDG16505.1"/>
    </source>
</evidence>
<sequence length="220" mass="25722">MKSISINLFSIDELSQEAQEQAFEKYRHFNVKDGSWYEGEYEDFTAICKTIGVIIDNDGIFFSGFWSQGDGSTFKSTIDEVKFIKGINSEAWKEYAPTLELNFKECPCDKQVIRLIEKGLIECSCITETPNRGYWLETWTDYHFIPSRETELPNIDYELEKLDKWLRECLNRLNNYLYKSLEKQYEFETSDESLKEAFAANEYLFTADGKMANNLLNLAI</sequence>
<dbReference type="Proteomes" id="UP000199203">
    <property type="component" value="Unassembled WGS sequence"/>
</dbReference>
<gene>
    <name evidence="1" type="ORF">SAMN05421825_2836</name>
</gene>
<evidence type="ECO:0000313" key="2">
    <source>
        <dbReference type="Proteomes" id="UP000199203"/>
    </source>
</evidence>
<dbReference type="AlphaFoldDB" id="A0A1G7S0F2"/>
<proteinExistence type="predicted"/>
<keyword evidence="2" id="KW-1185">Reference proteome</keyword>
<dbReference type="EMBL" id="FNBH01000003">
    <property type="protein sequence ID" value="SDG16505.1"/>
    <property type="molecule type" value="Genomic_DNA"/>
</dbReference>
<name>A0A1G7S0F2_9FLAO</name>
<protein>
    <submittedName>
        <fullName evidence="1">Uncharacterized protein</fullName>
    </submittedName>
</protein>
<dbReference type="OrthoDB" id="791062at2"/>